<keyword evidence="6" id="KW-0375">Hydrogen ion transport</keyword>
<evidence type="ECO:0000313" key="12">
    <source>
        <dbReference type="EMBL" id="SUZ82435.1"/>
    </source>
</evidence>
<accession>A0A381QSU8</accession>
<feature type="transmembrane region" description="Helical" evidence="11">
    <location>
        <begin position="121"/>
        <end position="139"/>
    </location>
</feature>
<dbReference type="InterPro" id="IPR000568">
    <property type="entry name" value="ATP_synth_F0_asu"/>
</dbReference>
<dbReference type="PROSITE" id="PS00449">
    <property type="entry name" value="ATPASE_A"/>
    <property type="match status" value="1"/>
</dbReference>
<name>A0A381QSU8_9ZZZZ</name>
<dbReference type="PANTHER" id="PTHR11410:SF0">
    <property type="entry name" value="ATP SYNTHASE SUBUNIT A"/>
    <property type="match status" value="1"/>
</dbReference>
<dbReference type="InterPro" id="IPR035908">
    <property type="entry name" value="F0_ATP_A_sf"/>
</dbReference>
<organism evidence="12">
    <name type="scientific">marine metagenome</name>
    <dbReference type="NCBI Taxonomy" id="408172"/>
    <lineage>
        <taxon>unclassified sequences</taxon>
        <taxon>metagenomes</taxon>
        <taxon>ecological metagenomes</taxon>
    </lineage>
</organism>
<keyword evidence="10" id="KW-0066">ATP synthesis</keyword>
<feature type="transmembrane region" description="Helical" evidence="11">
    <location>
        <begin position="159"/>
        <end position="179"/>
    </location>
</feature>
<keyword evidence="9 11" id="KW-0472">Membrane</keyword>
<dbReference type="PANTHER" id="PTHR11410">
    <property type="entry name" value="ATP SYNTHASE SUBUNIT A"/>
    <property type="match status" value="1"/>
</dbReference>
<reference evidence="12" key="1">
    <citation type="submission" date="2018-05" db="EMBL/GenBank/DDBJ databases">
        <authorList>
            <person name="Lanie J.A."/>
            <person name="Ng W.-L."/>
            <person name="Kazmierczak K.M."/>
            <person name="Andrzejewski T.M."/>
            <person name="Davidsen T.M."/>
            <person name="Wayne K.J."/>
            <person name="Tettelin H."/>
            <person name="Glass J.I."/>
            <person name="Rusch D."/>
            <person name="Podicherti R."/>
            <person name="Tsui H.-C.T."/>
            <person name="Winkler M.E."/>
        </authorList>
    </citation>
    <scope>NUCLEOTIDE SEQUENCE</scope>
</reference>
<dbReference type="GO" id="GO:0046933">
    <property type="term" value="F:proton-transporting ATP synthase activity, rotational mechanism"/>
    <property type="evidence" value="ECO:0007669"/>
    <property type="project" value="TreeGrafter"/>
</dbReference>
<evidence type="ECO:0000256" key="4">
    <source>
        <dbReference type="ARBA" id="ARBA00022547"/>
    </source>
</evidence>
<gene>
    <name evidence="12" type="ORF">METZ01_LOCUS35289</name>
</gene>
<evidence type="ECO:0000256" key="10">
    <source>
        <dbReference type="ARBA" id="ARBA00023310"/>
    </source>
</evidence>
<evidence type="ECO:0000256" key="7">
    <source>
        <dbReference type="ARBA" id="ARBA00022989"/>
    </source>
</evidence>
<feature type="non-terminal residue" evidence="12">
    <location>
        <position position="1"/>
    </location>
</feature>
<keyword evidence="3" id="KW-0813">Transport</keyword>
<dbReference type="InterPro" id="IPR045083">
    <property type="entry name" value="ATP_synth_F0_asu_bact/mt"/>
</dbReference>
<comment type="similarity">
    <text evidence="2">Belongs to the ATPase A chain family.</text>
</comment>
<evidence type="ECO:0000256" key="6">
    <source>
        <dbReference type="ARBA" id="ARBA00022781"/>
    </source>
</evidence>
<feature type="transmembrane region" description="Helical" evidence="11">
    <location>
        <begin position="33"/>
        <end position="51"/>
    </location>
</feature>
<dbReference type="Gene3D" id="1.20.120.220">
    <property type="entry name" value="ATP synthase, F0 complex, subunit A"/>
    <property type="match status" value="1"/>
</dbReference>
<comment type="subcellular location">
    <subcellularLocation>
        <location evidence="1">Membrane</location>
        <topology evidence="1">Multi-pass membrane protein</topology>
    </subcellularLocation>
</comment>
<feature type="transmembrane region" description="Helical" evidence="11">
    <location>
        <begin position="232"/>
        <end position="252"/>
    </location>
</feature>
<keyword evidence="5 11" id="KW-0812">Transmembrane</keyword>
<evidence type="ECO:0000256" key="2">
    <source>
        <dbReference type="ARBA" id="ARBA00006810"/>
    </source>
</evidence>
<feature type="transmembrane region" description="Helical" evidence="11">
    <location>
        <begin position="191"/>
        <end position="212"/>
    </location>
</feature>
<evidence type="ECO:0000256" key="8">
    <source>
        <dbReference type="ARBA" id="ARBA00023065"/>
    </source>
</evidence>
<evidence type="ECO:0008006" key="13">
    <source>
        <dbReference type="Google" id="ProtNLM"/>
    </source>
</evidence>
<feature type="transmembrane region" description="Helical" evidence="11">
    <location>
        <begin position="89"/>
        <end position="109"/>
    </location>
</feature>
<dbReference type="Pfam" id="PF00119">
    <property type="entry name" value="ATP-synt_A"/>
    <property type="match status" value="1"/>
</dbReference>
<evidence type="ECO:0000256" key="1">
    <source>
        <dbReference type="ARBA" id="ARBA00004141"/>
    </source>
</evidence>
<dbReference type="SUPFAM" id="SSF81336">
    <property type="entry name" value="F1F0 ATP synthase subunit A"/>
    <property type="match status" value="1"/>
</dbReference>
<sequence length="258" mass="27918">VNVLALDFPPITHLFEWPEILFSGTPYAVNKTVLIYLAAVVITAAIFLLAGRKTGSLVPAGIQHVAESGVTFIEESVVMETIGEEGKKFMPFLTTMFFFVLFSNIFEVVPGIQFPANSRMAVPITLALVVWVIYNVVGVRAQGLGGYLKNSLFPPGVPVALYLIVTPIELVSTFVVRPFSLAIRLWANMVAGHLLLVTFAILSHTMFTSGIVGKVGSIAPFAMLTMMTGFEILVSVLQAFIFTILTAVYIGGSLHPAH</sequence>
<dbReference type="EMBL" id="UINC01001506">
    <property type="protein sequence ID" value="SUZ82435.1"/>
    <property type="molecule type" value="Genomic_DNA"/>
</dbReference>
<dbReference type="InterPro" id="IPR023011">
    <property type="entry name" value="ATP_synth_F0_asu_AS"/>
</dbReference>
<dbReference type="HAMAP" id="MF_01393">
    <property type="entry name" value="ATP_synth_a_bact"/>
    <property type="match status" value="1"/>
</dbReference>
<evidence type="ECO:0000256" key="5">
    <source>
        <dbReference type="ARBA" id="ARBA00022692"/>
    </source>
</evidence>
<proteinExistence type="inferred from homology"/>
<dbReference type="CDD" id="cd00310">
    <property type="entry name" value="ATP-synt_Fo_a_6"/>
    <property type="match status" value="1"/>
</dbReference>
<evidence type="ECO:0000256" key="9">
    <source>
        <dbReference type="ARBA" id="ARBA00023136"/>
    </source>
</evidence>
<dbReference type="NCBIfam" id="TIGR01131">
    <property type="entry name" value="ATP_synt_6_or_A"/>
    <property type="match status" value="1"/>
</dbReference>
<dbReference type="PRINTS" id="PR00123">
    <property type="entry name" value="ATPASEA"/>
</dbReference>
<keyword evidence="8" id="KW-0406">Ion transport</keyword>
<protein>
    <recommendedName>
        <fullName evidence="13">ATP synthase subunit a</fullName>
    </recommendedName>
</protein>
<dbReference type="GO" id="GO:0045259">
    <property type="term" value="C:proton-transporting ATP synthase complex"/>
    <property type="evidence" value="ECO:0007669"/>
    <property type="project" value="UniProtKB-KW"/>
</dbReference>
<dbReference type="AlphaFoldDB" id="A0A381QSU8"/>
<keyword evidence="7 11" id="KW-1133">Transmembrane helix</keyword>
<evidence type="ECO:0000256" key="3">
    <source>
        <dbReference type="ARBA" id="ARBA00022448"/>
    </source>
</evidence>
<evidence type="ECO:0000256" key="11">
    <source>
        <dbReference type="SAM" id="Phobius"/>
    </source>
</evidence>
<keyword evidence="4" id="KW-0138">CF(0)</keyword>